<dbReference type="Pfam" id="PF07581">
    <property type="entry name" value="Glug"/>
    <property type="match status" value="2"/>
</dbReference>
<protein>
    <recommendedName>
        <fullName evidence="1">GLUG domain-containing protein</fullName>
    </recommendedName>
</protein>
<dbReference type="SUPFAM" id="SSF51126">
    <property type="entry name" value="Pectin lyase-like"/>
    <property type="match status" value="1"/>
</dbReference>
<reference evidence="2 3" key="1">
    <citation type="submission" date="2021-03" db="EMBL/GenBank/DDBJ databases">
        <title>Genomic Encyclopedia of Type Strains, Phase IV (KMG-IV): sequencing the most valuable type-strain genomes for metagenomic binning, comparative biology and taxonomic classification.</title>
        <authorList>
            <person name="Goeker M."/>
        </authorList>
    </citation>
    <scope>NUCLEOTIDE SEQUENCE [LARGE SCALE GENOMIC DNA]</scope>
    <source>
        <strain evidence="2 3">DSM 14349</strain>
    </source>
</reference>
<dbReference type="Gene3D" id="2.160.20.110">
    <property type="match status" value="1"/>
</dbReference>
<comment type="caution">
    <text evidence="2">The sequence shown here is derived from an EMBL/GenBank/DDBJ whole genome shotgun (WGS) entry which is preliminary data.</text>
</comment>
<dbReference type="RefSeq" id="WP_127505898.1">
    <property type="nucleotide sequence ID" value="NZ_JAGGKG010000006.1"/>
</dbReference>
<gene>
    <name evidence="2" type="ORF">J2Z32_001615</name>
</gene>
<evidence type="ECO:0000259" key="1">
    <source>
        <dbReference type="Pfam" id="PF07581"/>
    </source>
</evidence>
<dbReference type="Proteomes" id="UP001519272">
    <property type="component" value="Unassembled WGS sequence"/>
</dbReference>
<proteinExistence type="predicted"/>
<organism evidence="2 3">
    <name type="scientific">Paenibacillus turicensis</name>
    <dbReference type="NCBI Taxonomy" id="160487"/>
    <lineage>
        <taxon>Bacteria</taxon>
        <taxon>Bacillati</taxon>
        <taxon>Bacillota</taxon>
        <taxon>Bacilli</taxon>
        <taxon>Bacillales</taxon>
        <taxon>Paenibacillaceae</taxon>
        <taxon>Paenibacillus</taxon>
    </lineage>
</organism>
<dbReference type="InterPro" id="IPR011493">
    <property type="entry name" value="GLUG"/>
</dbReference>
<dbReference type="EMBL" id="JAGGKG010000006">
    <property type="protein sequence ID" value="MBP1904990.1"/>
    <property type="molecule type" value="Genomic_DNA"/>
</dbReference>
<evidence type="ECO:0000313" key="3">
    <source>
        <dbReference type="Proteomes" id="UP001519272"/>
    </source>
</evidence>
<sequence length="554" mass="58723">MAGVYILPHFTLIENLNWMVKRMKSIAKLLVMSMFSFMVIASFTPMKSQAAPVVPLGSGSEGDPYAISSVSHLEWVANQVNSGNSFENKFLELSQNIDASGWEATPIGTQSKMFSGTFDGKNHKISNLTINKSSSDYVGLFGVLSTLATLKNVGIENANISGKDNVGALVGRTLGEVRNAYVTGIVSGADKIGGLIGDNNGRLYDSYSTATVTGNRFIGGLVGNNSGGQIYNSYATGSVSGSENIGGLTGYNYSDIRNSYATGNVTGGIRVGGFVGANGGFISNSYATGNLSGEGEIGGFSGFNYDGYGRITSSYWNSDSDIKESNIPQNPKLGVGSDNVVTIAKTVVEMKSDDFAQLLNSNRGALEAEWLLASNTNNGFPTFSLMGSGGDEGNSESESGREVDIIGNITPTTIIVTVPTTLSFAIKPDSENDPFISAPFSMENQSNSPIEVSFLGFQSKAGTSAKVVNVDKYAEWSKLPISKSETEIALGLNTDGKTIWAPAETTEMPNTVVDTIMIDRLGTKEFELDGKHGMAFTQPKVFGYTMYIRVGLAS</sequence>
<feature type="domain" description="GLUG" evidence="1">
    <location>
        <begin position="241"/>
        <end position="266"/>
    </location>
</feature>
<feature type="domain" description="GLUG" evidence="1">
    <location>
        <begin position="218"/>
        <end position="240"/>
    </location>
</feature>
<evidence type="ECO:0000313" key="2">
    <source>
        <dbReference type="EMBL" id="MBP1904990.1"/>
    </source>
</evidence>
<keyword evidence="3" id="KW-1185">Reference proteome</keyword>
<accession>A0ABS4FR01</accession>
<name>A0ABS4FR01_9BACL</name>
<dbReference type="InterPro" id="IPR011050">
    <property type="entry name" value="Pectin_lyase_fold/virulence"/>
</dbReference>